<dbReference type="SUPFAM" id="SSF53756">
    <property type="entry name" value="UDP-Glycosyltransferase/glycogen phosphorylase"/>
    <property type="match status" value="1"/>
</dbReference>
<proteinExistence type="inferred from homology"/>
<dbReference type="InterPro" id="IPR000811">
    <property type="entry name" value="Glyco_trans_35"/>
</dbReference>
<accession>A0A1F4VZ77</accession>
<reference evidence="2 3" key="1">
    <citation type="journal article" date="2016" name="Nat. Commun.">
        <title>Thousands of microbial genomes shed light on interconnected biogeochemical processes in an aquifer system.</title>
        <authorList>
            <person name="Anantharaman K."/>
            <person name="Brown C.T."/>
            <person name="Hug L.A."/>
            <person name="Sharon I."/>
            <person name="Castelle C.J."/>
            <person name="Probst A.J."/>
            <person name="Thomas B.C."/>
            <person name="Singh A."/>
            <person name="Wilkins M.J."/>
            <person name="Karaoz U."/>
            <person name="Brodie E.L."/>
            <person name="Williams K.H."/>
            <person name="Hubbard S.S."/>
            <person name="Banfield J.F."/>
        </authorList>
    </citation>
    <scope>NUCLEOTIDE SEQUENCE [LARGE SCALE GENOMIC DNA]</scope>
</reference>
<dbReference type="AlphaFoldDB" id="A0A1F4VZ77"/>
<dbReference type="InterPro" id="IPR052182">
    <property type="entry name" value="Glycogen/Maltodextrin_Phosph"/>
</dbReference>
<dbReference type="GO" id="GO:0030170">
    <property type="term" value="F:pyridoxal phosphate binding"/>
    <property type="evidence" value="ECO:0007669"/>
    <property type="project" value="InterPro"/>
</dbReference>
<comment type="similarity">
    <text evidence="1">Belongs to the glycogen phosphorylase family.</text>
</comment>
<evidence type="ECO:0000313" key="3">
    <source>
        <dbReference type="Proteomes" id="UP000176967"/>
    </source>
</evidence>
<evidence type="ECO:0008006" key="4">
    <source>
        <dbReference type="Google" id="ProtNLM"/>
    </source>
</evidence>
<protein>
    <recommendedName>
        <fullName evidence="4">Alpha-glucan phosphorylase</fullName>
    </recommendedName>
</protein>
<dbReference type="PANTHER" id="PTHR42655:SF1">
    <property type="entry name" value="GLYCOGEN PHOSPHORYLASE"/>
    <property type="match status" value="1"/>
</dbReference>
<name>A0A1F4VZ77_UNCKA</name>
<organism evidence="2 3">
    <name type="scientific">candidate division WWE3 bacterium RIFCSPLOWO2_01_FULL_53_14</name>
    <dbReference type="NCBI Taxonomy" id="1802628"/>
    <lineage>
        <taxon>Bacteria</taxon>
        <taxon>Katanobacteria</taxon>
    </lineage>
</organism>
<evidence type="ECO:0000313" key="2">
    <source>
        <dbReference type="EMBL" id="OGC62479.1"/>
    </source>
</evidence>
<dbReference type="Pfam" id="PF00343">
    <property type="entry name" value="Phosphorylase"/>
    <property type="match status" value="1"/>
</dbReference>
<evidence type="ECO:0000256" key="1">
    <source>
        <dbReference type="ARBA" id="ARBA00006047"/>
    </source>
</evidence>
<dbReference type="GO" id="GO:0008184">
    <property type="term" value="F:glycogen phosphorylase activity"/>
    <property type="evidence" value="ECO:0007669"/>
    <property type="project" value="InterPro"/>
</dbReference>
<dbReference type="InterPro" id="IPR011834">
    <property type="entry name" value="Agluc_phsphrylas"/>
</dbReference>
<dbReference type="GO" id="GO:0005975">
    <property type="term" value="P:carbohydrate metabolic process"/>
    <property type="evidence" value="ECO:0007669"/>
    <property type="project" value="InterPro"/>
</dbReference>
<gene>
    <name evidence="2" type="ORF">A2890_00635</name>
</gene>
<comment type="caution">
    <text evidence="2">The sequence shown here is derived from an EMBL/GenBank/DDBJ whole genome shotgun (WGS) entry which is preliminary data.</text>
</comment>
<dbReference type="Gene3D" id="3.40.50.2000">
    <property type="entry name" value="Glycogen Phosphorylase B"/>
    <property type="match status" value="3"/>
</dbReference>
<sequence>MPPKVAYISSEFALSDDLPTYAGGLGILAADLLYQAAESQFPLCGISVFFHEGFFQQKVDPEGKQEHFYDRIDPLKAGLVDTGQSVKIPLTDHEITLKIWRKDVSPTNQPNNQSTSPLYLLDADIPENTPEDRKFTDRLYERVWAPHLIDDLVLGVGSVRAARKLELPIEVWHINDDHGTFNIMERLREYLEKGLSFPEAREKVKSETIFTTHTPVAGAESKFNREEISFTLNALFEGLDVNPEEIWDLGKREWDGEEVFSLTVFAMRHARAINSVSRKHLEVSRELWKFIGDLPLTYVTNAVYAPRWTAKEITKLANPKGLTGSENSEYSKPERFVGKLLEAETSKIREGKLRAKKSAAETLAHLAYDKRRFDPKALVLAWARRFTEYKQPALLVSDLGRLVKILVSSDRPVYLLMSGKAHPEDPQGQGFVKQVIDASRDPRLEGHLIYFPNYSLSLAKELFAAADVWLNTPLIGWEASGTSGMKAVFNCGLNASSRDGWWVEGFQPETDEQPANGWAIDHPDAETVYSLIETEIVPTFYDRREDWLRMVKEALKSCGPRFNTPRMLEDYRKLYQV</sequence>
<dbReference type="PANTHER" id="PTHR42655">
    <property type="entry name" value="GLYCOGEN PHOSPHORYLASE"/>
    <property type="match status" value="1"/>
</dbReference>
<dbReference type="STRING" id="1802628.A2890_00635"/>
<dbReference type="Proteomes" id="UP000176967">
    <property type="component" value="Unassembled WGS sequence"/>
</dbReference>
<dbReference type="EMBL" id="MEVL01000009">
    <property type="protein sequence ID" value="OGC62479.1"/>
    <property type="molecule type" value="Genomic_DNA"/>
</dbReference>
<dbReference type="NCBIfam" id="TIGR02094">
    <property type="entry name" value="more_P_ylases"/>
    <property type="match status" value="1"/>
</dbReference>